<comment type="caution">
    <text evidence="2">The sequence shown here is derived from an EMBL/GenBank/DDBJ whole genome shotgun (WGS) entry which is preliminary data.</text>
</comment>
<dbReference type="AlphaFoldDB" id="A0A8J5S0Y3"/>
<dbReference type="EMBL" id="JAAALK010000287">
    <property type="protein sequence ID" value="KAG8056228.1"/>
    <property type="molecule type" value="Genomic_DNA"/>
</dbReference>
<evidence type="ECO:0000256" key="1">
    <source>
        <dbReference type="SAM" id="MobiDB-lite"/>
    </source>
</evidence>
<reference evidence="2" key="2">
    <citation type="submission" date="2021-02" db="EMBL/GenBank/DDBJ databases">
        <authorList>
            <person name="Kimball J.A."/>
            <person name="Haas M.W."/>
            <person name="Macchietto M."/>
            <person name="Kono T."/>
            <person name="Duquette J."/>
            <person name="Shao M."/>
        </authorList>
    </citation>
    <scope>NUCLEOTIDE SEQUENCE</scope>
    <source>
        <tissue evidence="2">Fresh leaf tissue</tissue>
    </source>
</reference>
<proteinExistence type="predicted"/>
<evidence type="ECO:0000313" key="3">
    <source>
        <dbReference type="Proteomes" id="UP000729402"/>
    </source>
</evidence>
<evidence type="ECO:0000313" key="2">
    <source>
        <dbReference type="EMBL" id="KAG8056228.1"/>
    </source>
</evidence>
<name>A0A8J5S0Y3_ZIZPA</name>
<reference evidence="2" key="1">
    <citation type="journal article" date="2021" name="bioRxiv">
        <title>Whole Genome Assembly and Annotation of Northern Wild Rice, Zizania palustris L., Supports a Whole Genome Duplication in the Zizania Genus.</title>
        <authorList>
            <person name="Haas M."/>
            <person name="Kono T."/>
            <person name="Macchietto M."/>
            <person name="Millas R."/>
            <person name="McGilp L."/>
            <person name="Shao M."/>
            <person name="Duquette J."/>
            <person name="Hirsch C.N."/>
            <person name="Kimball J."/>
        </authorList>
    </citation>
    <scope>NUCLEOTIDE SEQUENCE</scope>
    <source>
        <tissue evidence="2">Fresh leaf tissue</tissue>
    </source>
</reference>
<feature type="region of interest" description="Disordered" evidence="1">
    <location>
        <begin position="1"/>
        <end position="25"/>
    </location>
</feature>
<gene>
    <name evidence="2" type="ORF">GUJ93_ZPchr0002g25270</name>
</gene>
<protein>
    <submittedName>
        <fullName evidence="2">Uncharacterized protein</fullName>
    </submittedName>
</protein>
<dbReference type="Proteomes" id="UP000729402">
    <property type="component" value="Unassembled WGS sequence"/>
</dbReference>
<keyword evidence="3" id="KW-1185">Reference proteome</keyword>
<accession>A0A8J5S0Y3</accession>
<organism evidence="2 3">
    <name type="scientific">Zizania palustris</name>
    <name type="common">Northern wild rice</name>
    <dbReference type="NCBI Taxonomy" id="103762"/>
    <lineage>
        <taxon>Eukaryota</taxon>
        <taxon>Viridiplantae</taxon>
        <taxon>Streptophyta</taxon>
        <taxon>Embryophyta</taxon>
        <taxon>Tracheophyta</taxon>
        <taxon>Spermatophyta</taxon>
        <taxon>Magnoliopsida</taxon>
        <taxon>Liliopsida</taxon>
        <taxon>Poales</taxon>
        <taxon>Poaceae</taxon>
        <taxon>BOP clade</taxon>
        <taxon>Oryzoideae</taxon>
        <taxon>Oryzeae</taxon>
        <taxon>Zizaniinae</taxon>
        <taxon>Zizania</taxon>
    </lineage>
</organism>
<sequence length="111" mass="11869">MALCGVRHGRGARHIQPPPPPLSGALGAMRRVCGAARAARRGPRALRGEGAARVLRGEGEGAARLGRGERAPQRGHVEGGRGLCGGGWREWEVRERKGGVEKIRVRKWALV</sequence>